<dbReference type="InterPro" id="IPR051925">
    <property type="entry name" value="RNA-binding_domain"/>
</dbReference>
<reference evidence="4" key="1">
    <citation type="journal article" date="2020" name="mSystems">
        <title>Genome- and Community-Level Interaction Insights into Carbon Utilization and Element Cycling Functions of Hydrothermarchaeota in Hydrothermal Sediment.</title>
        <authorList>
            <person name="Zhou Z."/>
            <person name="Liu Y."/>
            <person name="Xu W."/>
            <person name="Pan J."/>
            <person name="Luo Z.H."/>
            <person name="Li M."/>
        </authorList>
    </citation>
    <scope>NUCLEOTIDE SEQUENCE [LARGE SCALE GENOMIC DNA]</scope>
    <source>
        <strain evidence="4">SpSt-456</strain>
    </source>
</reference>
<feature type="domain" description="CRM" evidence="3">
    <location>
        <begin position="31"/>
        <end position="129"/>
    </location>
</feature>
<dbReference type="Pfam" id="PF01985">
    <property type="entry name" value="CRS1_YhbY"/>
    <property type="match status" value="1"/>
</dbReference>
<accession>A0A832EK38</accession>
<evidence type="ECO:0000259" key="3">
    <source>
        <dbReference type="PROSITE" id="PS51295"/>
    </source>
</evidence>
<dbReference type="InterPro" id="IPR017924">
    <property type="entry name" value="RNA-binding_YhbY"/>
</dbReference>
<evidence type="ECO:0000256" key="1">
    <source>
        <dbReference type="ARBA" id="ARBA00022884"/>
    </source>
</evidence>
<evidence type="ECO:0000256" key="2">
    <source>
        <dbReference type="PROSITE-ProRule" id="PRU00626"/>
    </source>
</evidence>
<name>A0A832EK38_9BACT</name>
<evidence type="ECO:0000313" key="4">
    <source>
        <dbReference type="EMBL" id="HFK97703.1"/>
    </source>
</evidence>
<dbReference type="Gene3D" id="3.30.110.60">
    <property type="entry name" value="YhbY-like"/>
    <property type="match status" value="1"/>
</dbReference>
<protein>
    <submittedName>
        <fullName evidence="4">Ribosome assembly RNA-binding protein YhbY</fullName>
    </submittedName>
</protein>
<dbReference type="InterPro" id="IPR001890">
    <property type="entry name" value="RNA-binding_CRM"/>
</dbReference>
<proteinExistence type="predicted"/>
<dbReference type="PROSITE" id="PS51295">
    <property type="entry name" value="CRM"/>
    <property type="match status" value="1"/>
</dbReference>
<organism evidence="4">
    <name type="scientific">Desulfacinum infernum</name>
    <dbReference type="NCBI Taxonomy" id="35837"/>
    <lineage>
        <taxon>Bacteria</taxon>
        <taxon>Pseudomonadati</taxon>
        <taxon>Thermodesulfobacteriota</taxon>
        <taxon>Syntrophobacteria</taxon>
        <taxon>Syntrophobacterales</taxon>
        <taxon>Syntrophobacteraceae</taxon>
        <taxon>Desulfacinum</taxon>
    </lineage>
</organism>
<dbReference type="PANTHER" id="PTHR40065">
    <property type="entry name" value="RNA-BINDING PROTEIN YHBY"/>
    <property type="match status" value="1"/>
</dbReference>
<sequence length="139" mass="15166">MREARNGRSKGPWWQEGVDLSTLAWEPRPSGELTGKQRGYLKSLAHTLDPVVHIGQEGVTAAVVSEIRKQLLHHELIKVKWLGLSGEDGPKKAQARDLARTVGAHFVQLVGHMVVLYRAPDAGALEEGRAPKIPLPSAS</sequence>
<dbReference type="EMBL" id="DSTK01000032">
    <property type="protein sequence ID" value="HFK97703.1"/>
    <property type="molecule type" value="Genomic_DNA"/>
</dbReference>
<dbReference type="AlphaFoldDB" id="A0A832EK38"/>
<gene>
    <name evidence="4" type="primary">yhbY</name>
    <name evidence="4" type="ORF">ENS06_10350</name>
</gene>
<dbReference type="SMART" id="SM01103">
    <property type="entry name" value="CRS1_YhbY"/>
    <property type="match status" value="1"/>
</dbReference>
<comment type="caution">
    <text evidence="4">The sequence shown here is derived from an EMBL/GenBank/DDBJ whole genome shotgun (WGS) entry which is preliminary data.</text>
</comment>
<keyword evidence="1 2" id="KW-0694">RNA-binding</keyword>
<dbReference type="GO" id="GO:0003723">
    <property type="term" value="F:RNA binding"/>
    <property type="evidence" value="ECO:0007669"/>
    <property type="project" value="UniProtKB-UniRule"/>
</dbReference>
<dbReference type="NCBIfam" id="TIGR00253">
    <property type="entry name" value="RNA_bind_YhbY"/>
    <property type="match status" value="1"/>
</dbReference>
<dbReference type="PANTHER" id="PTHR40065:SF3">
    <property type="entry name" value="RNA-BINDING PROTEIN YHBY"/>
    <property type="match status" value="1"/>
</dbReference>
<dbReference type="SUPFAM" id="SSF75471">
    <property type="entry name" value="YhbY-like"/>
    <property type="match status" value="1"/>
</dbReference>
<dbReference type="InterPro" id="IPR035920">
    <property type="entry name" value="YhbY-like_sf"/>
</dbReference>